<dbReference type="EMBL" id="LFWA01000002">
    <property type="protein sequence ID" value="KTW32471.1"/>
    <property type="molecule type" value="Genomic_DNA"/>
</dbReference>
<gene>
    <name evidence="1" type="ORF">T551_00561</name>
</gene>
<dbReference type="GeneID" id="28939082"/>
<proteinExistence type="predicted"/>
<reference evidence="2" key="1">
    <citation type="journal article" date="2016" name="Nat. Commun.">
        <title>Genome analysis of three Pneumocystis species reveals adaptation mechanisms to life exclusively in mammalian hosts.</title>
        <authorList>
            <person name="Ma L."/>
            <person name="Chen Z."/>
            <person name="Huang D.W."/>
            <person name="Kutty G."/>
            <person name="Ishihara M."/>
            <person name="Wang H."/>
            <person name="Abouelleil A."/>
            <person name="Bishop L."/>
            <person name="Davey E."/>
            <person name="Deng R."/>
            <person name="Deng X."/>
            <person name="Fan L."/>
            <person name="Fantoni G."/>
            <person name="Fitzgerald M."/>
            <person name="Gogineni E."/>
            <person name="Goldberg J.M."/>
            <person name="Handley G."/>
            <person name="Hu X."/>
            <person name="Huber C."/>
            <person name="Jiao X."/>
            <person name="Jones K."/>
            <person name="Levin J.Z."/>
            <person name="Liu Y."/>
            <person name="Macdonald P."/>
            <person name="Melnikov A."/>
            <person name="Raley C."/>
            <person name="Sassi M."/>
            <person name="Sherman B.T."/>
            <person name="Song X."/>
            <person name="Sykes S."/>
            <person name="Tran B."/>
            <person name="Walsh L."/>
            <person name="Xia Y."/>
            <person name="Yang J."/>
            <person name="Young S."/>
            <person name="Zeng Q."/>
            <person name="Zheng X."/>
            <person name="Stephens R."/>
            <person name="Nusbaum C."/>
            <person name="Birren B.W."/>
            <person name="Azadi P."/>
            <person name="Lempicki R.A."/>
            <person name="Cuomo C.A."/>
            <person name="Kovacs J.A."/>
        </authorList>
    </citation>
    <scope>NUCLEOTIDE SEQUENCE [LARGE SCALE GENOMIC DNA]</scope>
    <source>
        <strain evidence="2">RU7</strain>
    </source>
</reference>
<dbReference type="AlphaFoldDB" id="A0A0W4ZVS4"/>
<evidence type="ECO:0000313" key="2">
    <source>
        <dbReference type="Proteomes" id="UP000053447"/>
    </source>
</evidence>
<name>A0A0W4ZVS4_PNEJ7</name>
<evidence type="ECO:0000313" key="1">
    <source>
        <dbReference type="EMBL" id="KTW32471.1"/>
    </source>
</evidence>
<dbReference type="Proteomes" id="UP000053447">
    <property type="component" value="Unassembled WGS sequence"/>
</dbReference>
<comment type="caution">
    <text evidence="1">The sequence shown here is derived from an EMBL/GenBank/DDBJ whole genome shotgun (WGS) entry which is preliminary data.</text>
</comment>
<keyword evidence="2" id="KW-1185">Reference proteome</keyword>
<protein>
    <submittedName>
        <fullName evidence="1">Uncharacterized protein</fullName>
    </submittedName>
</protein>
<sequence length="86" mass="10307">MNNNFFLKKIVNFFSLNLKHFVNELDLYTNIIRVKHIQIVILSCIYLFSPFNMDCILSYRIISIIIHDLIKQFLESLNLEIFIIIN</sequence>
<accession>A0A0W4ZVS4</accession>
<organism evidence="1 2">
    <name type="scientific">Pneumocystis jirovecii (strain RU7)</name>
    <name type="common">Human pneumocystis pneumonia agent</name>
    <dbReference type="NCBI Taxonomy" id="1408657"/>
    <lineage>
        <taxon>Eukaryota</taxon>
        <taxon>Fungi</taxon>
        <taxon>Dikarya</taxon>
        <taxon>Ascomycota</taxon>
        <taxon>Taphrinomycotina</taxon>
        <taxon>Pneumocystomycetes</taxon>
        <taxon>Pneumocystaceae</taxon>
        <taxon>Pneumocystis</taxon>
    </lineage>
</organism>
<dbReference type="RefSeq" id="XP_018231163.1">
    <property type="nucleotide sequence ID" value="XM_018372827.1"/>
</dbReference>
<dbReference type="VEuPathDB" id="FungiDB:T551_00561"/>